<protein>
    <submittedName>
        <fullName evidence="2">Uncharacterized protein</fullName>
    </submittedName>
</protein>
<name>A0A397TWE0_9GLOM</name>
<keyword evidence="1" id="KW-0472">Membrane</keyword>
<evidence type="ECO:0000256" key="1">
    <source>
        <dbReference type="SAM" id="Phobius"/>
    </source>
</evidence>
<sequence length="56" mass="7013">MCKYLMHLQYNFYIIRIFKLISFSILIQHFSHRVKKAYLIVSYKSFFLYIKFKLII</sequence>
<dbReference type="AlphaFoldDB" id="A0A397TWE0"/>
<organism evidence="2 3">
    <name type="scientific">Gigaspora rosea</name>
    <dbReference type="NCBI Taxonomy" id="44941"/>
    <lineage>
        <taxon>Eukaryota</taxon>
        <taxon>Fungi</taxon>
        <taxon>Fungi incertae sedis</taxon>
        <taxon>Mucoromycota</taxon>
        <taxon>Glomeromycotina</taxon>
        <taxon>Glomeromycetes</taxon>
        <taxon>Diversisporales</taxon>
        <taxon>Gigasporaceae</taxon>
        <taxon>Gigaspora</taxon>
    </lineage>
</organism>
<proteinExistence type="predicted"/>
<evidence type="ECO:0000313" key="3">
    <source>
        <dbReference type="Proteomes" id="UP000266673"/>
    </source>
</evidence>
<evidence type="ECO:0000313" key="2">
    <source>
        <dbReference type="EMBL" id="RIB02194.1"/>
    </source>
</evidence>
<feature type="transmembrane region" description="Helical" evidence="1">
    <location>
        <begin position="12"/>
        <end position="31"/>
    </location>
</feature>
<keyword evidence="1" id="KW-1133">Transmembrane helix</keyword>
<comment type="caution">
    <text evidence="2">The sequence shown here is derived from an EMBL/GenBank/DDBJ whole genome shotgun (WGS) entry which is preliminary data.</text>
</comment>
<gene>
    <name evidence="2" type="ORF">C2G38_2125749</name>
</gene>
<keyword evidence="1" id="KW-0812">Transmembrane</keyword>
<dbReference type="Proteomes" id="UP000266673">
    <property type="component" value="Unassembled WGS sequence"/>
</dbReference>
<dbReference type="EMBL" id="QKWP01002777">
    <property type="protein sequence ID" value="RIB02194.1"/>
    <property type="molecule type" value="Genomic_DNA"/>
</dbReference>
<reference evidence="2 3" key="1">
    <citation type="submission" date="2018-06" db="EMBL/GenBank/DDBJ databases">
        <title>Comparative genomics reveals the genomic features of Rhizophagus irregularis, R. cerebriforme, R. diaphanum and Gigaspora rosea, and their symbiotic lifestyle signature.</title>
        <authorList>
            <person name="Morin E."/>
            <person name="San Clemente H."/>
            <person name="Chen E.C.H."/>
            <person name="De La Providencia I."/>
            <person name="Hainaut M."/>
            <person name="Kuo A."/>
            <person name="Kohler A."/>
            <person name="Murat C."/>
            <person name="Tang N."/>
            <person name="Roy S."/>
            <person name="Loubradou J."/>
            <person name="Henrissat B."/>
            <person name="Grigoriev I.V."/>
            <person name="Corradi N."/>
            <person name="Roux C."/>
            <person name="Martin F.M."/>
        </authorList>
    </citation>
    <scope>NUCLEOTIDE SEQUENCE [LARGE SCALE GENOMIC DNA]</scope>
    <source>
        <strain evidence="2 3">DAOM 194757</strain>
    </source>
</reference>
<keyword evidence="3" id="KW-1185">Reference proteome</keyword>
<accession>A0A397TWE0</accession>